<evidence type="ECO:0000256" key="1">
    <source>
        <dbReference type="ARBA" id="ARBA00004123"/>
    </source>
</evidence>
<organism evidence="9">
    <name type="scientific">Graphocephala atropunctata</name>
    <dbReference type="NCBI Taxonomy" id="36148"/>
    <lineage>
        <taxon>Eukaryota</taxon>
        <taxon>Metazoa</taxon>
        <taxon>Ecdysozoa</taxon>
        <taxon>Arthropoda</taxon>
        <taxon>Hexapoda</taxon>
        <taxon>Insecta</taxon>
        <taxon>Pterygota</taxon>
        <taxon>Neoptera</taxon>
        <taxon>Paraneoptera</taxon>
        <taxon>Hemiptera</taxon>
        <taxon>Auchenorrhyncha</taxon>
        <taxon>Membracoidea</taxon>
        <taxon>Cicadellidae</taxon>
        <taxon>Cicadellinae</taxon>
        <taxon>Cicadellini</taxon>
        <taxon>Graphocephala</taxon>
    </lineage>
</organism>
<gene>
    <name evidence="9" type="ORF">g.49504</name>
</gene>
<dbReference type="PROSITE" id="PS50039">
    <property type="entry name" value="FORK_HEAD_3"/>
    <property type="match status" value="1"/>
</dbReference>
<dbReference type="InterPro" id="IPR001766">
    <property type="entry name" value="Fork_head_dom"/>
</dbReference>
<evidence type="ECO:0000256" key="7">
    <source>
        <dbReference type="SAM" id="SignalP"/>
    </source>
</evidence>
<dbReference type="GO" id="GO:0000981">
    <property type="term" value="F:DNA-binding transcription factor activity, RNA polymerase II-specific"/>
    <property type="evidence" value="ECO:0007669"/>
    <property type="project" value="TreeGrafter"/>
</dbReference>
<dbReference type="AlphaFoldDB" id="A0A1B6KFF0"/>
<evidence type="ECO:0000256" key="6">
    <source>
        <dbReference type="PROSITE-ProRule" id="PRU00089"/>
    </source>
</evidence>
<dbReference type="FunFam" id="1.10.10.10:FF:000016">
    <property type="entry name" value="Forkhead box protein I1"/>
    <property type="match status" value="1"/>
</dbReference>
<dbReference type="PRINTS" id="PR00053">
    <property type="entry name" value="FORKHEAD"/>
</dbReference>
<evidence type="ECO:0000259" key="8">
    <source>
        <dbReference type="PROSITE" id="PS50039"/>
    </source>
</evidence>
<dbReference type="GO" id="GO:0009653">
    <property type="term" value="P:anatomical structure morphogenesis"/>
    <property type="evidence" value="ECO:0007669"/>
    <property type="project" value="TreeGrafter"/>
</dbReference>
<keyword evidence="3 6" id="KW-0238">DNA-binding</keyword>
<feature type="signal peptide" evidence="7">
    <location>
        <begin position="1"/>
        <end position="20"/>
    </location>
</feature>
<comment type="subcellular location">
    <subcellularLocation>
        <location evidence="1 6">Nucleus</location>
    </subcellularLocation>
</comment>
<protein>
    <recommendedName>
        <fullName evidence="8">Fork-head domain-containing protein</fullName>
    </recommendedName>
</protein>
<accession>A0A1B6KFF0</accession>
<dbReference type="PANTHER" id="PTHR11829:SF388">
    <property type="entry name" value="FORK HEAD DOMAIN-CONTAINING PROTEIN L1-RELATED"/>
    <property type="match status" value="1"/>
</dbReference>
<feature type="domain" description="Fork-head" evidence="8">
    <location>
        <begin position="84"/>
        <end position="180"/>
    </location>
</feature>
<dbReference type="EMBL" id="GEBQ01029828">
    <property type="protein sequence ID" value="JAT10149.1"/>
    <property type="molecule type" value="Transcribed_RNA"/>
</dbReference>
<dbReference type="InterPro" id="IPR036390">
    <property type="entry name" value="WH_DNA-bd_sf"/>
</dbReference>
<evidence type="ECO:0000256" key="5">
    <source>
        <dbReference type="ARBA" id="ARBA00023242"/>
    </source>
</evidence>
<feature type="non-terminal residue" evidence="9">
    <location>
        <position position="1"/>
    </location>
</feature>
<dbReference type="PROSITE" id="PS00658">
    <property type="entry name" value="FORK_HEAD_2"/>
    <property type="match status" value="1"/>
</dbReference>
<evidence type="ECO:0000256" key="4">
    <source>
        <dbReference type="ARBA" id="ARBA00023163"/>
    </source>
</evidence>
<dbReference type="PROSITE" id="PS00657">
    <property type="entry name" value="FORK_HEAD_1"/>
    <property type="match status" value="1"/>
</dbReference>
<dbReference type="Gene3D" id="1.10.10.10">
    <property type="entry name" value="Winged helix-like DNA-binding domain superfamily/Winged helix DNA-binding domain"/>
    <property type="match status" value="1"/>
</dbReference>
<dbReference type="SUPFAM" id="SSF46785">
    <property type="entry name" value="Winged helix' DNA-binding domain"/>
    <property type="match status" value="1"/>
</dbReference>
<dbReference type="GO" id="GO:0030154">
    <property type="term" value="P:cell differentiation"/>
    <property type="evidence" value="ECO:0007669"/>
    <property type="project" value="TreeGrafter"/>
</dbReference>
<dbReference type="InterPro" id="IPR018122">
    <property type="entry name" value="TF_fork_head_CS_1"/>
</dbReference>
<reference evidence="9" key="1">
    <citation type="submission" date="2015-11" db="EMBL/GenBank/DDBJ databases">
        <title>De novo transcriptome assembly of four potential Pierce s Disease insect vectors from Arizona vineyards.</title>
        <authorList>
            <person name="Tassone E.E."/>
        </authorList>
    </citation>
    <scope>NUCLEOTIDE SEQUENCE</scope>
</reference>
<feature type="DNA-binding region" description="Fork-head" evidence="6">
    <location>
        <begin position="84"/>
        <end position="180"/>
    </location>
</feature>
<keyword evidence="2" id="KW-0805">Transcription regulation</keyword>
<feature type="chain" id="PRO_5008586550" description="Fork-head domain-containing protein" evidence="7">
    <location>
        <begin position="21"/>
        <end position="251"/>
    </location>
</feature>
<dbReference type="InterPro" id="IPR050211">
    <property type="entry name" value="FOX_domain-containing"/>
</dbReference>
<dbReference type="PANTHER" id="PTHR11829">
    <property type="entry name" value="FORKHEAD BOX PROTEIN"/>
    <property type="match status" value="1"/>
</dbReference>
<evidence type="ECO:0000256" key="3">
    <source>
        <dbReference type="ARBA" id="ARBA00023125"/>
    </source>
</evidence>
<dbReference type="InterPro" id="IPR036388">
    <property type="entry name" value="WH-like_DNA-bd_sf"/>
</dbReference>
<name>A0A1B6KFF0_9HEMI</name>
<dbReference type="GO" id="GO:0000978">
    <property type="term" value="F:RNA polymerase II cis-regulatory region sequence-specific DNA binding"/>
    <property type="evidence" value="ECO:0007669"/>
    <property type="project" value="TreeGrafter"/>
</dbReference>
<sequence length="251" mass="28895">SCSWCCRHVLIMLPGVRVFSTPPPTPELQPTSTAEHLAVAAWALPLFYQQCELRARLLPYFPLAMAKREFPQPMADLFYPRPEKPPYSYIALIAMAITSAPDQRLTLSGIYKFIIDKFPYYRDNCQGWQNSIRHNLSLNTCFVRVPRDRSEGGGKGSYWTLDPSQAANMFERGNYRRRRSRRQKVQTDAMPLEIQRPETSAIPWPSHHVGLPEDKSQKKSSLFTIESLIRHNTNDSHQGVTIMKHNLQHLT</sequence>
<keyword evidence="5 6" id="KW-0539">Nucleus</keyword>
<dbReference type="Pfam" id="PF00250">
    <property type="entry name" value="Forkhead"/>
    <property type="match status" value="1"/>
</dbReference>
<proteinExistence type="predicted"/>
<keyword evidence="7" id="KW-0732">Signal</keyword>
<evidence type="ECO:0000256" key="2">
    <source>
        <dbReference type="ARBA" id="ARBA00023015"/>
    </source>
</evidence>
<keyword evidence="4" id="KW-0804">Transcription</keyword>
<dbReference type="GO" id="GO:0005634">
    <property type="term" value="C:nucleus"/>
    <property type="evidence" value="ECO:0007669"/>
    <property type="project" value="UniProtKB-SubCell"/>
</dbReference>
<evidence type="ECO:0000313" key="9">
    <source>
        <dbReference type="EMBL" id="JAT10149.1"/>
    </source>
</evidence>
<dbReference type="SMART" id="SM00339">
    <property type="entry name" value="FH"/>
    <property type="match status" value="1"/>
</dbReference>
<dbReference type="InterPro" id="IPR030456">
    <property type="entry name" value="TF_fork_head_CS_2"/>
</dbReference>